<dbReference type="Proteomes" id="UP000515842">
    <property type="component" value="Chromosome"/>
</dbReference>
<dbReference type="EMBL" id="CP060693">
    <property type="protein sequence ID" value="QNM89183.1"/>
    <property type="molecule type" value="Genomic_DNA"/>
</dbReference>
<proteinExistence type="predicted"/>
<accession>A0A7G9LKN4</accession>
<dbReference type="RefSeq" id="WP_187473800.1">
    <property type="nucleotide sequence ID" value="NZ_CP060693.1"/>
</dbReference>
<gene>
    <name evidence="1" type="ORF">HOO34_05675</name>
</gene>
<dbReference type="AlphaFoldDB" id="A0A7G9LKN4"/>
<sequence length="157" mass="18092">MNVEIEEIFRNFKIENCLEKYQLTLIEEMQQNGLNEEEIIQSFLMIPNQKNMQTLGGGKNTLNITLDVVKKEFFELICGDKYATERQKIFDSKTHKAITTGITTKLSLVLSIEQAILYPIIVLLIPLLRKFGCESYKTVQTELENQKISLISDNNND</sequence>
<evidence type="ECO:0000313" key="2">
    <source>
        <dbReference type="Proteomes" id="UP000515842"/>
    </source>
</evidence>
<protein>
    <submittedName>
        <fullName evidence="1">Uncharacterized protein</fullName>
    </submittedName>
</protein>
<reference evidence="1 2" key="1">
    <citation type="journal article" date="2020" name="Front. Microbiol.">
        <title>Genomic Analysis and Antimicrobial Resistance of Aliarcobacter cryaerophilus Strains From German Water Poultry.</title>
        <authorList>
            <person name="Muller E."/>
            <person name="Hotzel H."/>
            <person name="Ahlers C."/>
            <person name="Hanel I."/>
            <person name="Tomaso H."/>
            <person name="Abdel-Glil M.Y."/>
        </authorList>
    </citation>
    <scope>NUCLEOTIDE SEQUENCE [LARGE SCALE GENOMIC DNA]</scope>
    <source>
        <strain evidence="1 2">16CS1285-4</strain>
    </source>
</reference>
<evidence type="ECO:0000313" key="1">
    <source>
        <dbReference type="EMBL" id="QNM89183.1"/>
    </source>
</evidence>
<organism evidence="1 2">
    <name type="scientific">Aliarcobacter cryaerophilus</name>
    <dbReference type="NCBI Taxonomy" id="28198"/>
    <lineage>
        <taxon>Bacteria</taxon>
        <taxon>Pseudomonadati</taxon>
        <taxon>Campylobacterota</taxon>
        <taxon>Epsilonproteobacteria</taxon>
        <taxon>Campylobacterales</taxon>
        <taxon>Arcobacteraceae</taxon>
        <taxon>Aliarcobacter</taxon>
    </lineage>
</organism>
<name>A0A7G9LKN4_9BACT</name>